<organism evidence="2 3">
    <name type="scientific">Novosphingobium panipatense</name>
    <dbReference type="NCBI Taxonomy" id="428991"/>
    <lineage>
        <taxon>Bacteria</taxon>
        <taxon>Pseudomonadati</taxon>
        <taxon>Pseudomonadota</taxon>
        <taxon>Alphaproteobacteria</taxon>
        <taxon>Sphingomonadales</taxon>
        <taxon>Sphingomonadaceae</taxon>
        <taxon>Novosphingobium</taxon>
    </lineage>
</organism>
<gene>
    <name evidence="2" type="ORF">SAMN06296065_103472</name>
</gene>
<feature type="region of interest" description="Disordered" evidence="1">
    <location>
        <begin position="141"/>
        <end position="161"/>
    </location>
</feature>
<evidence type="ECO:0000256" key="1">
    <source>
        <dbReference type="SAM" id="MobiDB-lite"/>
    </source>
</evidence>
<name>A0ABY1QCH7_9SPHN</name>
<evidence type="ECO:0008006" key="4">
    <source>
        <dbReference type="Google" id="ProtNLM"/>
    </source>
</evidence>
<reference evidence="2 3" key="1">
    <citation type="submission" date="2017-05" db="EMBL/GenBank/DDBJ databases">
        <authorList>
            <person name="Varghese N."/>
            <person name="Submissions S."/>
        </authorList>
    </citation>
    <scope>NUCLEOTIDE SEQUENCE [LARGE SCALE GENOMIC DNA]</scope>
    <source>
        <strain evidence="2 3">SM16</strain>
    </source>
</reference>
<comment type="caution">
    <text evidence="2">The sequence shown here is derived from an EMBL/GenBank/DDBJ whole genome shotgun (WGS) entry which is preliminary data.</text>
</comment>
<sequence length="161" mass="17144">MSLWLLAAAAFLPEQGVYADAVGKAVRRDGSAEPIVWAGEPPIPMLERIFTSPGKAYLHAEIRCGKVKREGLLAECSLLRASEQAGPYTSELIAVAEAFRMASSSAKALAGQLSHVDVHLQIRFAGVPDWGACSEFGFCSKSITPPPPPPPPPPAPSERPR</sequence>
<dbReference type="EMBL" id="FXUI01000003">
    <property type="protein sequence ID" value="SMP62382.1"/>
    <property type="molecule type" value="Genomic_DNA"/>
</dbReference>
<feature type="compositionally biased region" description="Pro residues" evidence="1">
    <location>
        <begin position="144"/>
        <end position="161"/>
    </location>
</feature>
<accession>A0ABY1QCH7</accession>
<dbReference type="RefSeq" id="WP_283405796.1">
    <property type="nucleotide sequence ID" value="NZ_FXUI01000003.1"/>
</dbReference>
<protein>
    <recommendedName>
        <fullName evidence="4">TonB-like protein</fullName>
    </recommendedName>
</protein>
<keyword evidence="3" id="KW-1185">Reference proteome</keyword>
<proteinExistence type="predicted"/>
<evidence type="ECO:0000313" key="3">
    <source>
        <dbReference type="Proteomes" id="UP001157910"/>
    </source>
</evidence>
<dbReference type="Proteomes" id="UP001157910">
    <property type="component" value="Unassembled WGS sequence"/>
</dbReference>
<evidence type="ECO:0000313" key="2">
    <source>
        <dbReference type="EMBL" id="SMP62382.1"/>
    </source>
</evidence>